<keyword evidence="1" id="KW-0812">Transmembrane</keyword>
<name>A0AAE3TA32_9RHOB</name>
<evidence type="ECO:0000313" key="2">
    <source>
        <dbReference type="EMBL" id="MDF0601195.1"/>
    </source>
</evidence>
<dbReference type="EMBL" id="JARGYC010000023">
    <property type="protein sequence ID" value="MDF0601195.1"/>
    <property type="molecule type" value="Genomic_DNA"/>
</dbReference>
<reference evidence="2" key="1">
    <citation type="submission" date="2023-03" db="EMBL/GenBank/DDBJ databases">
        <title>Multiphase analysis and comparison of six strains from genera Psychromarinibacter, Lutimaribacter, and Maritimibacter, including a novel species: Psychromarinibacter sediminicola sp. nov.</title>
        <authorList>
            <person name="Wang Y.-H."/>
            <person name="Ye M.-Q."/>
            <person name="Du Z.-J."/>
        </authorList>
    </citation>
    <scope>NUCLEOTIDE SEQUENCE</scope>
    <source>
        <strain evidence="2">C21-152</strain>
    </source>
</reference>
<feature type="transmembrane region" description="Helical" evidence="1">
    <location>
        <begin position="67"/>
        <end position="84"/>
    </location>
</feature>
<dbReference type="RefSeq" id="WP_275567333.1">
    <property type="nucleotide sequence ID" value="NZ_JARGYC010000023.1"/>
</dbReference>
<feature type="transmembrane region" description="Helical" evidence="1">
    <location>
        <begin position="42"/>
        <end position="61"/>
    </location>
</feature>
<sequence length="333" mass="36446">MDFTERTPLEQGFAPVFRDHVAPALEKIETERLRRLATARKWLFICIGAGVALGAVLSFLIQGEARFIFALVAVGLGVIVGLTIRSAQANAWSGAVEQAVMPAICDHVGELQFSSTPTRDFPVSQMRALGMLGSYDRANLTDELRGTYRDTSYHMVEARLTKKTRDSDNKTKTRTVFDGLLFHIAVPVEAPGRILVARDYGAIGNTLSGLFSGDRGRGMPRVELEHERFERAFEVHADRPDEARAFMPPPFLDSLLAIGEDEGGRKGTKSMVAGFEGSAFYLALARGGSFMKMGGLTTSVTEMEEDLHAIFADIALVRRIIDRLHGEEVGAPA</sequence>
<evidence type="ECO:0000313" key="3">
    <source>
        <dbReference type="Proteomes" id="UP001220964"/>
    </source>
</evidence>
<dbReference type="Pfam" id="PF11335">
    <property type="entry name" value="DUF3137"/>
    <property type="match status" value="1"/>
</dbReference>
<keyword evidence="1" id="KW-1133">Transmembrane helix</keyword>
<evidence type="ECO:0000256" key="1">
    <source>
        <dbReference type="SAM" id="Phobius"/>
    </source>
</evidence>
<accession>A0AAE3TA32</accession>
<gene>
    <name evidence="2" type="ORF">P1J78_10685</name>
</gene>
<organism evidence="2 3">
    <name type="scientific">Psychromarinibacter sediminicola</name>
    <dbReference type="NCBI Taxonomy" id="3033385"/>
    <lineage>
        <taxon>Bacteria</taxon>
        <taxon>Pseudomonadati</taxon>
        <taxon>Pseudomonadota</taxon>
        <taxon>Alphaproteobacteria</taxon>
        <taxon>Rhodobacterales</taxon>
        <taxon>Paracoccaceae</taxon>
        <taxon>Psychromarinibacter</taxon>
    </lineage>
</organism>
<keyword evidence="3" id="KW-1185">Reference proteome</keyword>
<comment type="caution">
    <text evidence="2">The sequence shown here is derived from an EMBL/GenBank/DDBJ whole genome shotgun (WGS) entry which is preliminary data.</text>
</comment>
<keyword evidence="1" id="KW-0472">Membrane</keyword>
<dbReference type="Proteomes" id="UP001220964">
    <property type="component" value="Unassembled WGS sequence"/>
</dbReference>
<dbReference type="InterPro" id="IPR021484">
    <property type="entry name" value="DUF3137"/>
</dbReference>
<dbReference type="AlphaFoldDB" id="A0AAE3TA32"/>
<protein>
    <submittedName>
        <fullName evidence="2">DUF3137 domain-containing protein</fullName>
    </submittedName>
</protein>
<proteinExistence type="predicted"/>